<evidence type="ECO:0000313" key="9">
    <source>
        <dbReference type="Proteomes" id="UP001164746"/>
    </source>
</evidence>
<evidence type="ECO:0000256" key="1">
    <source>
        <dbReference type="ARBA" id="ARBA00004141"/>
    </source>
</evidence>
<evidence type="ECO:0000256" key="4">
    <source>
        <dbReference type="ARBA" id="ARBA00022989"/>
    </source>
</evidence>
<dbReference type="NCBIfam" id="NF037979">
    <property type="entry name" value="Na_transp"/>
    <property type="match status" value="1"/>
</dbReference>
<feature type="transmembrane region" description="Helical" evidence="7">
    <location>
        <begin position="266"/>
        <end position="293"/>
    </location>
</feature>
<dbReference type="PANTHER" id="PTHR11616:SF325">
    <property type="entry name" value="TRANSPORTER"/>
    <property type="match status" value="1"/>
</dbReference>
<evidence type="ECO:0000256" key="3">
    <source>
        <dbReference type="ARBA" id="ARBA00022692"/>
    </source>
</evidence>
<feature type="transmembrane region" description="Helical" evidence="7">
    <location>
        <begin position="68"/>
        <end position="87"/>
    </location>
</feature>
<dbReference type="EMBL" id="CP111025">
    <property type="protein sequence ID" value="WAR25082.1"/>
    <property type="molecule type" value="Genomic_DNA"/>
</dbReference>
<keyword evidence="4 7" id="KW-1133">Transmembrane helix</keyword>
<dbReference type="PRINTS" id="PR00176">
    <property type="entry name" value="NANEUSMPORT"/>
</dbReference>
<evidence type="ECO:0000256" key="5">
    <source>
        <dbReference type="ARBA" id="ARBA00023136"/>
    </source>
</evidence>
<sequence>MNSCSKEISKFDLETDSLEETDSERHGAKTRRQTWASQIDFIMTSVGCAVGLGNIWRFPYLCYKNGGGAFFIPYFLSFILAAAPTYIMEISLGQYMSAGVVHAWKAVPIFQGLGFASQIITLYSNIYYIVVVAWALYYIAVSFTANLPWASCGNPWNTERCFVTGMTLNHTVTDCETVTNNSSVFNSSSVMINTTECTSPGSTFPPVDAVVEYWERGVLQISRGLEEPGRVVPGLAVALLVAWVLVYLCIFRGVRWTGKIVYFTAIVPYVLLTVIFIRGVTLEGAANGLVFYLRPDFSRLLDAQVWIDGGTQVIYSIGVGQGFMITLGSYNKFKTNCVRNGLIIMVINSFTSVFGGLAVFAILGFMAHETQQPIDKVVDTGPGLVFLAYPKAVTQMPLSPLWSVLFFMTILFVGLDSEFAGVEAFLTPFMDRYPKILYKPRNRMIFVGVYCIFCFLIGLSMVTQGGVYLFRLIDYYCASGLVLLAMVFFETLAIGWVYGASRYYDSLEMMIGYRCGPWMRIAWQFTAPLVINGIFWFQLSTYKPLTFSDDYQYAPWATALGVFFTLSSISCVPAVAVYLLIKSPGSLRERWQALTTPELKKHQLFPGWENTNYKWSQYPHHHGRQNLMSSIDKTDSAEIIE</sequence>
<evidence type="ECO:0000256" key="2">
    <source>
        <dbReference type="ARBA" id="ARBA00022448"/>
    </source>
</evidence>
<reference evidence="8" key="1">
    <citation type="submission" date="2022-11" db="EMBL/GenBank/DDBJ databases">
        <title>Centuries of genome instability and evolution in soft-shell clam transmissible cancer (bioRxiv).</title>
        <authorList>
            <person name="Hart S.F.M."/>
            <person name="Yonemitsu M.A."/>
            <person name="Giersch R.M."/>
            <person name="Beal B.F."/>
            <person name="Arriagada G."/>
            <person name="Davis B.W."/>
            <person name="Ostrander E.A."/>
            <person name="Goff S.P."/>
            <person name="Metzger M.J."/>
        </authorList>
    </citation>
    <scope>NUCLEOTIDE SEQUENCE</scope>
    <source>
        <strain evidence="8">MELC-2E11</strain>
        <tissue evidence="8">Siphon/mantle</tissue>
    </source>
</reference>
<evidence type="ECO:0000256" key="6">
    <source>
        <dbReference type="RuleBase" id="RU003732"/>
    </source>
</evidence>
<feature type="transmembrane region" description="Helical" evidence="7">
    <location>
        <begin position="313"/>
        <end position="330"/>
    </location>
</feature>
<feature type="transmembrane region" description="Helical" evidence="7">
    <location>
        <begin position="342"/>
        <end position="367"/>
    </location>
</feature>
<dbReference type="SUPFAM" id="SSF161070">
    <property type="entry name" value="SNF-like"/>
    <property type="match status" value="1"/>
</dbReference>
<dbReference type="PROSITE" id="PS00610">
    <property type="entry name" value="NA_NEUROTRAN_SYMP_1"/>
    <property type="match status" value="1"/>
</dbReference>
<dbReference type="PANTHER" id="PTHR11616">
    <property type="entry name" value="SODIUM/CHLORIDE DEPENDENT TRANSPORTER"/>
    <property type="match status" value="1"/>
</dbReference>
<feature type="transmembrane region" description="Helical" evidence="7">
    <location>
        <begin position="231"/>
        <end position="254"/>
    </location>
</feature>
<dbReference type="CDD" id="cd11496">
    <property type="entry name" value="SLC6sbd-TauT-like"/>
    <property type="match status" value="1"/>
</dbReference>
<feature type="transmembrane region" description="Helical" evidence="7">
    <location>
        <begin position="401"/>
        <end position="426"/>
    </location>
</feature>
<gene>
    <name evidence="8" type="ORF">MAR_010786</name>
</gene>
<dbReference type="Proteomes" id="UP001164746">
    <property type="component" value="Chromosome 14"/>
</dbReference>
<evidence type="ECO:0000313" key="8">
    <source>
        <dbReference type="EMBL" id="WAR25082.1"/>
    </source>
</evidence>
<proteinExistence type="inferred from homology"/>
<dbReference type="PROSITE" id="PS50267">
    <property type="entry name" value="NA_NEUROTRAN_SYMP_3"/>
    <property type="match status" value="1"/>
</dbReference>
<keyword evidence="5 7" id="KW-0472">Membrane</keyword>
<dbReference type="Pfam" id="PF00209">
    <property type="entry name" value="SNF"/>
    <property type="match status" value="1"/>
</dbReference>
<comment type="similarity">
    <text evidence="6">Belongs to the sodium:neurotransmitter symporter (SNF) (TC 2.A.22) family.</text>
</comment>
<dbReference type="PROSITE" id="PS00754">
    <property type="entry name" value="NA_NEUROTRAN_SYMP_2"/>
    <property type="match status" value="1"/>
</dbReference>
<organism evidence="8 9">
    <name type="scientific">Mya arenaria</name>
    <name type="common">Soft-shell clam</name>
    <dbReference type="NCBI Taxonomy" id="6604"/>
    <lineage>
        <taxon>Eukaryota</taxon>
        <taxon>Metazoa</taxon>
        <taxon>Spiralia</taxon>
        <taxon>Lophotrochozoa</taxon>
        <taxon>Mollusca</taxon>
        <taxon>Bivalvia</taxon>
        <taxon>Autobranchia</taxon>
        <taxon>Heteroconchia</taxon>
        <taxon>Euheterodonta</taxon>
        <taxon>Imparidentia</taxon>
        <taxon>Neoheterodontei</taxon>
        <taxon>Myida</taxon>
        <taxon>Myoidea</taxon>
        <taxon>Myidae</taxon>
        <taxon>Mya</taxon>
    </lineage>
</organism>
<feature type="transmembrane region" description="Helical" evidence="7">
    <location>
        <begin position="126"/>
        <end position="145"/>
    </location>
</feature>
<feature type="transmembrane region" description="Helical" evidence="7">
    <location>
        <begin position="521"/>
        <end position="539"/>
    </location>
</feature>
<keyword evidence="2 6" id="KW-0813">Transport</keyword>
<keyword evidence="3 6" id="KW-0812">Transmembrane</keyword>
<keyword evidence="9" id="KW-1185">Reference proteome</keyword>
<protein>
    <recommendedName>
        <fullName evidence="6">Transporter</fullName>
    </recommendedName>
</protein>
<name>A0ABY7FTZ3_MYAAR</name>
<feature type="transmembrane region" description="Helical" evidence="7">
    <location>
        <begin position="559"/>
        <end position="581"/>
    </location>
</feature>
<accession>A0ABY7FTZ3</accession>
<comment type="subcellular location">
    <subcellularLocation>
        <location evidence="1">Membrane</location>
        <topology evidence="1">Multi-pass membrane protein</topology>
    </subcellularLocation>
</comment>
<evidence type="ECO:0000256" key="7">
    <source>
        <dbReference type="SAM" id="Phobius"/>
    </source>
</evidence>
<dbReference type="InterPro" id="IPR037272">
    <property type="entry name" value="SNS_sf"/>
</dbReference>
<dbReference type="InterPro" id="IPR000175">
    <property type="entry name" value="Na/ntran_symport"/>
</dbReference>
<feature type="transmembrane region" description="Helical" evidence="7">
    <location>
        <begin position="35"/>
        <end position="56"/>
    </location>
</feature>
<feature type="transmembrane region" description="Helical" evidence="7">
    <location>
        <begin position="447"/>
        <end position="469"/>
    </location>
</feature>
<keyword evidence="6" id="KW-0769">Symport</keyword>
<feature type="transmembrane region" description="Helical" evidence="7">
    <location>
        <begin position="481"/>
        <end position="500"/>
    </location>
</feature>